<name>A0A512C0A9_9HYPH</name>
<evidence type="ECO:0000256" key="4">
    <source>
        <dbReference type="ARBA" id="ARBA00022475"/>
    </source>
</evidence>
<dbReference type="CDD" id="cd03262">
    <property type="entry name" value="ABC_HisP_GlnQ"/>
    <property type="match status" value="1"/>
</dbReference>
<comment type="similarity">
    <text evidence="2">Belongs to the ABC transporter superfamily.</text>
</comment>
<dbReference type="PANTHER" id="PTHR43166:SF9">
    <property type="entry name" value="GLUTAMATE_ASPARTATE IMPORT ATP-BINDING PROTEIN GLTL"/>
    <property type="match status" value="1"/>
</dbReference>
<accession>A0A512C0A9</accession>
<evidence type="ECO:0000259" key="9">
    <source>
        <dbReference type="PROSITE" id="PS50893"/>
    </source>
</evidence>
<dbReference type="GO" id="GO:0005886">
    <property type="term" value="C:plasma membrane"/>
    <property type="evidence" value="ECO:0007669"/>
    <property type="project" value="UniProtKB-SubCell"/>
</dbReference>
<dbReference type="SMART" id="SM00382">
    <property type="entry name" value="AAA"/>
    <property type="match status" value="1"/>
</dbReference>
<evidence type="ECO:0000256" key="7">
    <source>
        <dbReference type="ARBA" id="ARBA00022970"/>
    </source>
</evidence>
<evidence type="ECO:0000313" key="11">
    <source>
        <dbReference type="Proteomes" id="UP000321085"/>
    </source>
</evidence>
<dbReference type="PROSITE" id="PS50893">
    <property type="entry name" value="ABC_TRANSPORTER_2"/>
    <property type="match status" value="1"/>
</dbReference>
<dbReference type="GO" id="GO:0015424">
    <property type="term" value="F:ABC-type amino acid transporter activity"/>
    <property type="evidence" value="ECO:0007669"/>
    <property type="project" value="InterPro"/>
</dbReference>
<keyword evidence="7" id="KW-0029">Amino-acid transport</keyword>
<comment type="caution">
    <text evidence="10">The sequence shown here is derived from an EMBL/GenBank/DDBJ whole genome shotgun (WGS) entry which is preliminary data.</text>
</comment>
<evidence type="ECO:0000256" key="8">
    <source>
        <dbReference type="ARBA" id="ARBA00023136"/>
    </source>
</evidence>
<dbReference type="RefSeq" id="WP_114184969.1">
    <property type="nucleotide sequence ID" value="NZ_BJYU01000116.1"/>
</dbReference>
<keyword evidence="4" id="KW-1003">Cell membrane</keyword>
<dbReference type="EMBL" id="BJYU01000116">
    <property type="protein sequence ID" value="GEO17633.1"/>
    <property type="molecule type" value="Genomic_DNA"/>
</dbReference>
<evidence type="ECO:0000256" key="6">
    <source>
        <dbReference type="ARBA" id="ARBA00022840"/>
    </source>
</evidence>
<dbReference type="GO" id="GO:0005524">
    <property type="term" value="F:ATP binding"/>
    <property type="evidence" value="ECO:0007669"/>
    <property type="project" value="UniProtKB-KW"/>
</dbReference>
<dbReference type="InterPro" id="IPR030679">
    <property type="entry name" value="ABC_ATPase_HisP-typ"/>
</dbReference>
<dbReference type="OrthoDB" id="9802264at2"/>
<dbReference type="GO" id="GO:0016887">
    <property type="term" value="F:ATP hydrolysis activity"/>
    <property type="evidence" value="ECO:0007669"/>
    <property type="project" value="InterPro"/>
</dbReference>
<reference evidence="10 11" key="1">
    <citation type="submission" date="2019-07" db="EMBL/GenBank/DDBJ databases">
        <title>Whole genome shotgun sequence of Microvirga aerophila NBRC 106136.</title>
        <authorList>
            <person name="Hosoyama A."/>
            <person name="Uohara A."/>
            <person name="Ohji S."/>
            <person name="Ichikawa N."/>
        </authorList>
    </citation>
    <scope>NUCLEOTIDE SEQUENCE [LARGE SCALE GENOMIC DNA]</scope>
    <source>
        <strain evidence="10 11">NBRC 106136</strain>
    </source>
</reference>
<keyword evidence="11" id="KW-1185">Reference proteome</keyword>
<sequence length="258" mass="28892">MELHVRPLLQIQTLHKRFHDVEVLKGVNLEVREREVVSIIGSSGSGKTTLLRCVNLLEEFDSGQILLDGESIGYRIGGDRRRRLSDRALSRQRSMTGMVFQSFNLFPHLTAAGNIMLGLRKVRRLPKDEARSIAEKWLGRVGLSQRADHYPSQLSGGQQQRVAIARALAMNPKLVLLDEITSALDPELVQEVLLTVKSLAEEGSTLLIVTHEMRFARDVSHRVVFMEQGQIAEQGPPAEIFGNPKSPRLAEFLRSARS</sequence>
<gene>
    <name evidence="10" type="ORF">MAE02_53290</name>
</gene>
<dbReference type="AlphaFoldDB" id="A0A512C0A9"/>
<evidence type="ECO:0000256" key="5">
    <source>
        <dbReference type="ARBA" id="ARBA00022741"/>
    </source>
</evidence>
<evidence type="ECO:0000313" key="10">
    <source>
        <dbReference type="EMBL" id="GEO17633.1"/>
    </source>
</evidence>
<keyword evidence="5" id="KW-0547">Nucleotide-binding</keyword>
<dbReference type="InterPro" id="IPR017871">
    <property type="entry name" value="ABC_transporter-like_CS"/>
</dbReference>
<dbReference type="Pfam" id="PF00005">
    <property type="entry name" value="ABC_tran"/>
    <property type="match status" value="1"/>
</dbReference>
<dbReference type="PROSITE" id="PS00211">
    <property type="entry name" value="ABC_TRANSPORTER_1"/>
    <property type="match status" value="1"/>
</dbReference>
<dbReference type="PANTHER" id="PTHR43166">
    <property type="entry name" value="AMINO ACID IMPORT ATP-BINDING PROTEIN"/>
    <property type="match status" value="1"/>
</dbReference>
<dbReference type="Gene3D" id="3.40.50.300">
    <property type="entry name" value="P-loop containing nucleotide triphosphate hydrolases"/>
    <property type="match status" value="1"/>
</dbReference>
<dbReference type="InterPro" id="IPR003439">
    <property type="entry name" value="ABC_transporter-like_ATP-bd"/>
</dbReference>
<keyword evidence="8" id="KW-0472">Membrane</keyword>
<dbReference type="PIRSF" id="PIRSF039085">
    <property type="entry name" value="ABC_ATPase_HisP"/>
    <property type="match status" value="1"/>
</dbReference>
<keyword evidence="6 10" id="KW-0067">ATP-binding</keyword>
<dbReference type="InterPro" id="IPR027417">
    <property type="entry name" value="P-loop_NTPase"/>
</dbReference>
<evidence type="ECO:0000256" key="2">
    <source>
        <dbReference type="ARBA" id="ARBA00005417"/>
    </source>
</evidence>
<organism evidence="10 11">
    <name type="scientific">Microvirga aerophila</name>
    <dbReference type="NCBI Taxonomy" id="670291"/>
    <lineage>
        <taxon>Bacteria</taxon>
        <taxon>Pseudomonadati</taxon>
        <taxon>Pseudomonadota</taxon>
        <taxon>Alphaproteobacteria</taxon>
        <taxon>Hyphomicrobiales</taxon>
        <taxon>Methylobacteriaceae</taxon>
        <taxon>Microvirga</taxon>
    </lineage>
</organism>
<comment type="subcellular location">
    <subcellularLocation>
        <location evidence="1">Cell membrane</location>
        <topology evidence="1">Peripheral membrane protein</topology>
    </subcellularLocation>
</comment>
<protein>
    <submittedName>
        <fullName evidence="10">Arginine ABC transporter ATP-binding protein</fullName>
    </submittedName>
</protein>
<dbReference type="Proteomes" id="UP000321085">
    <property type="component" value="Unassembled WGS sequence"/>
</dbReference>
<feature type="domain" description="ABC transporter" evidence="9">
    <location>
        <begin position="9"/>
        <end position="253"/>
    </location>
</feature>
<evidence type="ECO:0000256" key="3">
    <source>
        <dbReference type="ARBA" id="ARBA00022448"/>
    </source>
</evidence>
<evidence type="ECO:0000256" key="1">
    <source>
        <dbReference type="ARBA" id="ARBA00004202"/>
    </source>
</evidence>
<dbReference type="InterPro" id="IPR003593">
    <property type="entry name" value="AAA+_ATPase"/>
</dbReference>
<dbReference type="InterPro" id="IPR050086">
    <property type="entry name" value="MetN_ABC_transporter-like"/>
</dbReference>
<dbReference type="FunFam" id="3.40.50.300:FF:000020">
    <property type="entry name" value="Amino acid ABC transporter ATP-binding component"/>
    <property type="match status" value="1"/>
</dbReference>
<keyword evidence="3" id="KW-0813">Transport</keyword>
<dbReference type="SUPFAM" id="SSF52540">
    <property type="entry name" value="P-loop containing nucleoside triphosphate hydrolases"/>
    <property type="match status" value="1"/>
</dbReference>
<proteinExistence type="inferred from homology"/>